<organism evidence="4 5">
    <name type="scientific">Petropleomorpha daqingensis</name>
    <dbReference type="NCBI Taxonomy" id="2026353"/>
    <lineage>
        <taxon>Bacteria</taxon>
        <taxon>Bacillati</taxon>
        <taxon>Actinomycetota</taxon>
        <taxon>Actinomycetes</taxon>
        <taxon>Geodermatophilales</taxon>
        <taxon>Geodermatophilaceae</taxon>
        <taxon>Petropleomorpha</taxon>
    </lineage>
</organism>
<dbReference type="RefSeq" id="WP_179720093.1">
    <property type="nucleotide sequence ID" value="NZ_JACBZT010000001.1"/>
</dbReference>
<feature type="transmembrane region" description="Helical" evidence="3">
    <location>
        <begin position="91"/>
        <end position="112"/>
    </location>
</feature>
<keyword evidence="1" id="KW-0805">Transcription regulation</keyword>
<evidence type="ECO:0008006" key="6">
    <source>
        <dbReference type="Google" id="ProtNLM"/>
    </source>
</evidence>
<accession>A0A853CIZ9</accession>
<keyword evidence="5" id="KW-1185">Reference proteome</keyword>
<evidence type="ECO:0000256" key="1">
    <source>
        <dbReference type="ARBA" id="ARBA00023015"/>
    </source>
</evidence>
<evidence type="ECO:0000256" key="3">
    <source>
        <dbReference type="SAM" id="Phobius"/>
    </source>
</evidence>
<dbReference type="EMBL" id="JACBZT010000001">
    <property type="protein sequence ID" value="NYJ07905.1"/>
    <property type="molecule type" value="Genomic_DNA"/>
</dbReference>
<proteinExistence type="predicted"/>
<protein>
    <recommendedName>
        <fullName evidence="6">Zinc-finger</fullName>
    </recommendedName>
</protein>
<evidence type="ECO:0000313" key="5">
    <source>
        <dbReference type="Proteomes" id="UP000541969"/>
    </source>
</evidence>
<dbReference type="Proteomes" id="UP000541969">
    <property type="component" value="Unassembled WGS sequence"/>
</dbReference>
<keyword evidence="3" id="KW-0472">Membrane</keyword>
<name>A0A853CIZ9_9ACTN</name>
<gene>
    <name evidence="4" type="ORF">GGQ55_004183</name>
</gene>
<dbReference type="InterPro" id="IPR041916">
    <property type="entry name" value="Anti_sigma_zinc_sf"/>
</dbReference>
<keyword evidence="3" id="KW-0812">Transmembrane</keyword>
<dbReference type="Gene3D" id="1.10.10.1320">
    <property type="entry name" value="Anti-sigma factor, zinc-finger domain"/>
    <property type="match status" value="1"/>
</dbReference>
<reference evidence="4 5" key="1">
    <citation type="submission" date="2020-07" db="EMBL/GenBank/DDBJ databases">
        <title>Sequencing the genomes of 1000 actinobacteria strains.</title>
        <authorList>
            <person name="Klenk H.-P."/>
        </authorList>
    </citation>
    <scope>NUCLEOTIDE SEQUENCE [LARGE SCALE GENOMIC DNA]</scope>
    <source>
        <strain evidence="4 5">DSM 104001</strain>
    </source>
</reference>
<evidence type="ECO:0000256" key="2">
    <source>
        <dbReference type="ARBA" id="ARBA00023163"/>
    </source>
</evidence>
<keyword evidence="2" id="KW-0804">Transcription</keyword>
<evidence type="ECO:0000313" key="4">
    <source>
        <dbReference type="EMBL" id="NYJ07905.1"/>
    </source>
</evidence>
<keyword evidence="3" id="KW-1133">Transmembrane helix</keyword>
<dbReference type="AlphaFoldDB" id="A0A853CIZ9"/>
<comment type="caution">
    <text evidence="4">The sequence shown here is derived from an EMBL/GenBank/DDBJ whole genome shotgun (WGS) entry which is preliminary data.</text>
</comment>
<sequence>MRCEHEISVGAYVLDALEPDEQLLMQQHVQECAICSAAVQELEGLPRLLAGVQTPGETPVAPVPSEFAYERFRRSAAAAAAPPRRKGSWRWAVASAAAALVIGGAVATGVAVTSTVAAPETVEAVHDGVHVAATYLPATKGTDVTVALDGVPTGTQCELVAVSRDGREEVTGPWTVNYTGTFHWTGWVAMEDEDIASWEVRTTDGVTLVTVPA</sequence>